<dbReference type="Gene3D" id="3.30.70.330">
    <property type="match status" value="2"/>
</dbReference>
<dbReference type="Gene3D" id="3.30.420.610">
    <property type="entry name" value="LOTUS domain-like"/>
    <property type="match status" value="6"/>
</dbReference>
<dbReference type="CDD" id="cd10910">
    <property type="entry name" value="PIN_limkain_b1_N_like"/>
    <property type="match status" value="1"/>
</dbReference>
<dbReference type="CDD" id="cd09984">
    <property type="entry name" value="LOTUS_8_Limkain_b1"/>
    <property type="match status" value="1"/>
</dbReference>
<dbReference type="Pfam" id="PF00076">
    <property type="entry name" value="RRM_1"/>
    <property type="match status" value="1"/>
</dbReference>
<evidence type="ECO:0000256" key="8">
    <source>
        <dbReference type="ARBA" id="ARBA00023140"/>
    </source>
</evidence>
<evidence type="ECO:0000256" key="7">
    <source>
        <dbReference type="ARBA" id="ARBA00022943"/>
    </source>
</evidence>
<evidence type="ECO:0000256" key="4">
    <source>
        <dbReference type="ARBA" id="ARBA00022737"/>
    </source>
</evidence>
<dbReference type="FunFam" id="3.40.50.1010:FF:000008">
    <property type="entry name" value="Meiosis regulator and mRNA stability factor 1"/>
    <property type="match status" value="1"/>
</dbReference>
<dbReference type="InterPro" id="IPR021139">
    <property type="entry name" value="NYN"/>
</dbReference>
<feature type="region of interest" description="Disordered" evidence="15">
    <location>
        <begin position="488"/>
        <end position="522"/>
    </location>
</feature>
<dbReference type="Pfam" id="PF12872">
    <property type="entry name" value="OST-HTH"/>
    <property type="match status" value="5"/>
</dbReference>
<dbReference type="OrthoDB" id="549353at2759"/>
<feature type="domain" description="HTH OST-type" evidence="17">
    <location>
        <begin position="1082"/>
        <end position="1157"/>
    </location>
</feature>
<comment type="subcellular location">
    <subcellularLocation>
        <location evidence="1">Peroxisome</location>
    </subcellularLocation>
</comment>
<evidence type="ECO:0000313" key="18">
    <source>
        <dbReference type="EMBL" id="KAG8513482.1"/>
    </source>
</evidence>
<dbReference type="GO" id="GO:0010468">
    <property type="term" value="P:regulation of gene expression"/>
    <property type="evidence" value="ECO:0007669"/>
    <property type="project" value="InterPro"/>
</dbReference>
<keyword evidence="6 14" id="KW-0694">RNA-binding</keyword>
<feature type="domain" description="RRM" evidence="16">
    <location>
        <begin position="621"/>
        <end position="700"/>
    </location>
</feature>
<evidence type="ECO:0000256" key="6">
    <source>
        <dbReference type="ARBA" id="ARBA00022884"/>
    </source>
</evidence>
<evidence type="ECO:0000256" key="12">
    <source>
        <dbReference type="ARBA" id="ARBA00063860"/>
    </source>
</evidence>
<organism evidence="18 19">
    <name type="scientific">Galemys pyrenaicus</name>
    <name type="common">Iberian desman</name>
    <name type="synonym">Pyrenean desman</name>
    <dbReference type="NCBI Taxonomy" id="202257"/>
    <lineage>
        <taxon>Eukaryota</taxon>
        <taxon>Metazoa</taxon>
        <taxon>Chordata</taxon>
        <taxon>Craniata</taxon>
        <taxon>Vertebrata</taxon>
        <taxon>Euteleostomi</taxon>
        <taxon>Mammalia</taxon>
        <taxon>Eutheria</taxon>
        <taxon>Laurasiatheria</taxon>
        <taxon>Eulipotyphla</taxon>
        <taxon>Talpidae</taxon>
        <taxon>Galemys</taxon>
    </lineage>
</organism>
<comment type="subunit">
    <text evidence="12">Interacts with LIMK2.</text>
</comment>
<comment type="function">
    <text evidence="11">Essential regulator of oogenesis required for female meiotic progression to repress transposable elements and preventing their mobilization, which is essential for the germline integrity. Probably acts via some RNA metabolic process, equivalent to the piRNA system in males, which mediates the repression of transposable elements during meiosis by forming complexes composed of RNAs and governs the methylation and subsequent repression of transposons. Also required to protect from DNA double-strand breaks.</text>
</comment>
<keyword evidence="5" id="KW-0221">Differentiation</keyword>
<evidence type="ECO:0000256" key="2">
    <source>
        <dbReference type="ARBA" id="ARBA00022152"/>
    </source>
</evidence>
<evidence type="ECO:0000259" key="16">
    <source>
        <dbReference type="PROSITE" id="PS50102"/>
    </source>
</evidence>
<dbReference type="GO" id="GO:0048477">
    <property type="term" value="P:oogenesis"/>
    <property type="evidence" value="ECO:0007669"/>
    <property type="project" value="UniProtKB-KW"/>
</dbReference>
<dbReference type="Pfam" id="PF11608">
    <property type="entry name" value="RRM_MARF1"/>
    <property type="match status" value="1"/>
</dbReference>
<evidence type="ECO:0000256" key="14">
    <source>
        <dbReference type="PROSITE-ProRule" id="PRU00176"/>
    </source>
</evidence>
<feature type="domain" description="HTH OST-type" evidence="17">
    <location>
        <begin position="1234"/>
        <end position="1308"/>
    </location>
</feature>
<dbReference type="CDD" id="cd09981">
    <property type="entry name" value="LOTUS_5_Limkain_b1"/>
    <property type="match status" value="1"/>
</dbReference>
<dbReference type="CDD" id="cd12255">
    <property type="entry name" value="RRM1_LKAP"/>
    <property type="match status" value="1"/>
</dbReference>
<sequence length="1541" mass="170657">MHFGGGGGGSGGTGGLLHTGALLDSQGTRTVTCQVGSGLAFQSASSLQKASARNSLAGIASDFPSMCLESNLSSCKHLPCCGKLRFQSCHGNVHKLHQCPALQGCTSAGYFPCSDFTSGAPGHLEEHLSQSELTPHLCTNSLHLNVVPPVCLKGSLYCEDCLNKVWSPEVALAGQMLENLPPIGVFWDIENCSVPSGRSATAVVQRIREKFFKGHREAEFICVCDISKENKEVIQELNNCQVTVAHINATAKNAADDKLRQSLRRFANTHTAPATVVLVSTDVNFALELSDLRHRHGFHIILVHKNQASEALLHHANELIRFEEFISDLPPRLPLKLPQCHTLLYVYNLPTNKDGKSISNRLRRLSDNCGGKVLSITGCSAILRFINQDSAERAQKRMENEDVFGNRIIVSFTPKSRELCETKSSNAIADKVKSPKKLKNPKLCLIKDASEQSSSAKAMPGKGAQAHSGSAAKNAGVKSLQELCRLESKTGTRSCESPQGPLRLGAPAHRNPSAAAPVSKNPGVAESVYKSNLKRETLSARSVTSSPVEKKEKEEMMFQVSYPSAFSKLIASRQVGPLLTSQSWSSRSMSPNLLNRASPLAFNIVHSSSGADGADPFANGADIQISNIDYRLSRKELQQLMQEAFSRHGKVRSVELSPHTDYQLKAVVQMENLQEAISAVNSLHRYKIGSKKILVSLATGAANKSLSLLSAEAMSVLQDAPACCLPLFKFTDIYEKKFGHKLNVSDLYKLTDTVAVREQGNGRLVCLLPSSQARQSPLGSSQSHEGSSTNCSPIIFEELEYHEPICRQHCSKKDFSFPDCYAAEFGELEVMQENQGGVPLEHVITCIPGVNIASAQNGVKVVKWIHNKPPPPNTAGSLRIMASAKTGGSREKRLPQASPWPLPALAYDPWLLRSKSPVGNPQLIQFSREVIDLLKSQPSCVIPISNFIPSYHHHFAKQCRVSDYGYSKLIELLEAVPHVLQILGMGSKRLLTLTHRAQVKRFTQDLLKLLKSQASKQVIVREFSQAYHWCFSKDWDVTEYGVCELIDIVSEIPDTTICLSQQDSEMVISIPKRERTQDEIERTKQFSKDVVDLLRHQPHFRMPFHKFIPSYHHHFGRQCKLAYYGFTKLLELFEAIPDILQVLECGEEKILTLTEVERFKALAAQFVKLLRSQKDNCLMMTDLLTEYAKTFGYTFRLQDYDVSSVSALTQKLCHVVKVADLESGKQIQLINRKSLRSLTAQLLVLLMSWEGAACLSVDELKRHYETTHSTPLNPCEYGFMTLTELLKSLPYLVEVFTDDKTEECVKLTRLYVFAKNVRSLLHTYHYQQLFLHEFSMAYTKYVGETLQPKTYGFSSVEELLGAIPQVVWIKGHGHKRIVVLKNDMKSRLSSLGLSPANHENRPSAQRLLEVPEAHPASELRLGAGSSGPLLVEQELLRLTNDSPVDLLCAPVPSCLPSPQLRPDPVILQAADLIQFEERPPEPSGIFFERQRLKLCPVCHANVLDPFSKVLSAGAAPLLVWFQLITTCREETMSTKAIGPET</sequence>
<keyword evidence="3" id="KW-0597">Phosphoprotein</keyword>
<accession>A0A8J6A787</accession>
<evidence type="ECO:0000256" key="5">
    <source>
        <dbReference type="ARBA" id="ARBA00022782"/>
    </source>
</evidence>
<dbReference type="InterPro" id="IPR025605">
    <property type="entry name" value="OST-HTH/LOTUS_dom"/>
</dbReference>
<dbReference type="Pfam" id="PF19687">
    <property type="entry name" value="MARF1_LOTUS"/>
    <property type="match status" value="1"/>
</dbReference>
<name>A0A8J6A787_GALPY</name>
<dbReference type="InterPro" id="IPR035979">
    <property type="entry name" value="RBD_domain_sf"/>
</dbReference>
<keyword evidence="8" id="KW-0576">Peroxisome</keyword>
<dbReference type="CDD" id="cd09980">
    <property type="entry name" value="LOTUS_4_Limkain_b1"/>
    <property type="match status" value="1"/>
</dbReference>
<dbReference type="InterPro" id="IPR045602">
    <property type="entry name" value="MARF1_LOTUS"/>
</dbReference>
<evidence type="ECO:0000256" key="9">
    <source>
        <dbReference type="ARBA" id="ARBA00023254"/>
    </source>
</evidence>
<feature type="domain" description="HTH OST-type" evidence="17">
    <location>
        <begin position="1158"/>
        <end position="1233"/>
    </location>
</feature>
<evidence type="ECO:0000256" key="1">
    <source>
        <dbReference type="ARBA" id="ARBA00004275"/>
    </source>
</evidence>
<proteinExistence type="predicted"/>
<protein>
    <recommendedName>
        <fullName evidence="2">Meiosis regulator and mRNA stability factor 1</fullName>
    </recommendedName>
    <alternativeName>
        <fullName evidence="10">Limkain-b1</fullName>
    </alternativeName>
    <alternativeName>
        <fullName evidence="13">Meiosis arrest female protein 1</fullName>
    </alternativeName>
</protein>
<dbReference type="PANTHER" id="PTHR14379">
    <property type="entry name" value="LIMKAIN B LKAP"/>
    <property type="match status" value="1"/>
</dbReference>
<feature type="region of interest" description="Disordered" evidence="15">
    <location>
        <begin position="454"/>
        <end position="474"/>
    </location>
</feature>
<evidence type="ECO:0000313" key="19">
    <source>
        <dbReference type="Proteomes" id="UP000700334"/>
    </source>
</evidence>
<reference evidence="18" key="1">
    <citation type="journal article" date="2021" name="Evol. Appl.">
        <title>The genome of the Pyrenean desman and the effects of bottlenecks and inbreeding on the genomic landscape of an endangered species.</title>
        <authorList>
            <person name="Escoda L."/>
            <person name="Castresana J."/>
        </authorList>
    </citation>
    <scope>NUCLEOTIDE SEQUENCE</scope>
    <source>
        <strain evidence="18">IBE-C5619</strain>
    </source>
</reference>
<dbReference type="GO" id="GO:0005777">
    <property type="term" value="C:peroxisome"/>
    <property type="evidence" value="ECO:0007669"/>
    <property type="project" value="UniProtKB-SubCell"/>
</dbReference>
<feature type="domain" description="HTH OST-type" evidence="17">
    <location>
        <begin position="998"/>
        <end position="1073"/>
    </location>
</feature>
<dbReference type="InterPro" id="IPR024768">
    <property type="entry name" value="Marf1"/>
</dbReference>
<dbReference type="GO" id="GO:0051321">
    <property type="term" value="P:meiotic cell cycle"/>
    <property type="evidence" value="ECO:0007669"/>
    <property type="project" value="UniProtKB-KW"/>
</dbReference>
<dbReference type="PROSITE" id="PS50102">
    <property type="entry name" value="RRM"/>
    <property type="match status" value="1"/>
</dbReference>
<dbReference type="InterPro" id="IPR012677">
    <property type="entry name" value="Nucleotide-bd_a/b_plait_sf"/>
</dbReference>
<dbReference type="InterPro" id="IPR034191">
    <property type="entry name" value="MARF1_RRM2"/>
</dbReference>
<dbReference type="CDD" id="cd09982">
    <property type="entry name" value="LOTUS_6_Limkain_b1"/>
    <property type="match status" value="1"/>
</dbReference>
<dbReference type="EMBL" id="JAGFMF010011768">
    <property type="protein sequence ID" value="KAG8513482.1"/>
    <property type="molecule type" value="Genomic_DNA"/>
</dbReference>
<dbReference type="Proteomes" id="UP000700334">
    <property type="component" value="Unassembled WGS sequence"/>
</dbReference>
<keyword evidence="4" id="KW-0677">Repeat</keyword>
<dbReference type="CDD" id="cd09979">
    <property type="entry name" value="LOTUS_3_Limkain_b1"/>
    <property type="match status" value="1"/>
</dbReference>
<keyword evidence="7" id="KW-0896">Oogenesis</keyword>
<dbReference type="PROSITE" id="PS51644">
    <property type="entry name" value="HTH_OST"/>
    <property type="match status" value="6"/>
</dbReference>
<gene>
    <name evidence="18" type="ORF">J0S82_012794</name>
</gene>
<dbReference type="InterPro" id="IPR034189">
    <property type="entry name" value="MARF1_RRM1"/>
</dbReference>
<dbReference type="Pfam" id="PF01936">
    <property type="entry name" value="NYN"/>
    <property type="match status" value="1"/>
</dbReference>
<dbReference type="GO" id="GO:1905762">
    <property type="term" value="F:CCR4-NOT complex binding"/>
    <property type="evidence" value="ECO:0007669"/>
    <property type="project" value="TreeGrafter"/>
</dbReference>
<dbReference type="Gene3D" id="3.40.50.1010">
    <property type="entry name" value="5'-nuclease"/>
    <property type="match status" value="1"/>
</dbReference>
<dbReference type="InterPro" id="IPR000504">
    <property type="entry name" value="RRM_dom"/>
</dbReference>
<dbReference type="FunFam" id="3.30.420.610:FF:000001">
    <property type="entry name" value="Meiosis regulator and mRNA stability factor 1"/>
    <property type="match status" value="2"/>
</dbReference>
<evidence type="ECO:0000256" key="15">
    <source>
        <dbReference type="SAM" id="MobiDB-lite"/>
    </source>
</evidence>
<dbReference type="InterPro" id="IPR041966">
    <property type="entry name" value="LOTUS-like"/>
</dbReference>
<comment type="caution">
    <text evidence="18">The sequence shown here is derived from an EMBL/GenBank/DDBJ whole genome shotgun (WGS) entry which is preliminary data.</text>
</comment>
<evidence type="ECO:0000256" key="11">
    <source>
        <dbReference type="ARBA" id="ARBA00060283"/>
    </source>
</evidence>
<dbReference type="SUPFAM" id="SSF54928">
    <property type="entry name" value="RNA-binding domain, RBD"/>
    <property type="match status" value="2"/>
</dbReference>
<dbReference type="SMART" id="SM00360">
    <property type="entry name" value="RRM"/>
    <property type="match status" value="2"/>
</dbReference>
<dbReference type="FunFam" id="3.30.70.330:FF:000171">
    <property type="entry name" value="Meiosis regulator and mRNA stability factor 1"/>
    <property type="match status" value="1"/>
</dbReference>
<evidence type="ECO:0000256" key="3">
    <source>
        <dbReference type="ARBA" id="ARBA00022553"/>
    </source>
</evidence>
<evidence type="ECO:0000259" key="17">
    <source>
        <dbReference type="PROSITE" id="PS51644"/>
    </source>
</evidence>
<dbReference type="PANTHER" id="PTHR14379:SF3">
    <property type="entry name" value="MEIOSIS REGULATOR AND MRNA STABILITY FACTOR 1"/>
    <property type="match status" value="1"/>
</dbReference>
<feature type="domain" description="HTH OST-type" evidence="17">
    <location>
        <begin position="922"/>
        <end position="996"/>
    </location>
</feature>
<keyword evidence="19" id="KW-1185">Reference proteome</keyword>
<dbReference type="CDD" id="cd09983">
    <property type="entry name" value="LOTUS_7_Limkain_b1"/>
    <property type="match status" value="1"/>
</dbReference>
<evidence type="ECO:0000256" key="10">
    <source>
        <dbReference type="ARBA" id="ARBA00030116"/>
    </source>
</evidence>
<dbReference type="GO" id="GO:0003723">
    <property type="term" value="F:RNA binding"/>
    <property type="evidence" value="ECO:0007669"/>
    <property type="project" value="UniProtKB-UniRule"/>
</dbReference>
<dbReference type="CDD" id="cd09977">
    <property type="entry name" value="LOTUS_1_Limkain_b1"/>
    <property type="match status" value="1"/>
</dbReference>
<dbReference type="GO" id="GO:0004540">
    <property type="term" value="F:RNA nuclease activity"/>
    <property type="evidence" value="ECO:0007669"/>
    <property type="project" value="InterPro"/>
</dbReference>
<evidence type="ECO:0000256" key="13">
    <source>
        <dbReference type="ARBA" id="ARBA00078175"/>
    </source>
</evidence>
<dbReference type="CDD" id="cd12256">
    <property type="entry name" value="RRM2_LKAP"/>
    <property type="match status" value="1"/>
</dbReference>
<feature type="domain" description="HTH OST-type" evidence="17">
    <location>
        <begin position="1309"/>
        <end position="1383"/>
    </location>
</feature>
<dbReference type="FunFam" id="3.30.420.610:FF:000004">
    <property type="entry name" value="Meiosis regulator and mRNA stability factor 1"/>
    <property type="match status" value="1"/>
</dbReference>
<keyword evidence="9" id="KW-0469">Meiosis</keyword>